<gene>
    <name evidence="1" type="ORF">SAMN05421738_104200</name>
</gene>
<keyword evidence="2" id="KW-1185">Reference proteome</keyword>
<dbReference type="STRING" id="684065.SAMN05421738_104200"/>
<evidence type="ECO:0000313" key="1">
    <source>
        <dbReference type="EMBL" id="SFM94440.1"/>
    </source>
</evidence>
<proteinExistence type="predicted"/>
<dbReference type="AlphaFoldDB" id="A0A1I4V0A8"/>
<name>A0A1I4V0A8_9FLAO</name>
<reference evidence="2" key="1">
    <citation type="submission" date="2016-10" db="EMBL/GenBank/DDBJ databases">
        <authorList>
            <person name="Varghese N."/>
            <person name="Submissions S."/>
        </authorList>
    </citation>
    <scope>NUCLEOTIDE SEQUENCE [LARGE SCALE GENOMIC DNA]</scope>
    <source>
        <strain evidence="2">XJ109</strain>
    </source>
</reference>
<sequence length="254" mass="31152">MEDVFVFFPRLKSERRKKRLVKNDLEKKVRKYYKRSNEIFRAKKEISLVPLKEPYQKGFVRFFTLRDDIKRSKDFEFFENLLMKINTEMYSDSRKFQKKKKRFGKRVYHPIIQCLRELTPCEFSGPKSILTDKERQYFIRVEKYSVQYNCKYVFYEFIEPWRYCLKIRPNIITHYKPLIVDLEVENAEVESFLEQEKNKKILYKKIHGGGYSYKWRPVLKQPFTKGKFFNETILATEIAERLIEKEHQLSKRNK</sequence>
<dbReference type="OrthoDB" id="670236at2"/>
<dbReference type="EMBL" id="FOUZ01000004">
    <property type="protein sequence ID" value="SFM94440.1"/>
    <property type="molecule type" value="Genomic_DNA"/>
</dbReference>
<dbReference type="RefSeq" id="WP_092907259.1">
    <property type="nucleotide sequence ID" value="NZ_FOUZ01000004.1"/>
</dbReference>
<organism evidence="1 2">
    <name type="scientific">Algoriella xinjiangensis</name>
    <dbReference type="NCBI Taxonomy" id="684065"/>
    <lineage>
        <taxon>Bacteria</taxon>
        <taxon>Pseudomonadati</taxon>
        <taxon>Bacteroidota</taxon>
        <taxon>Flavobacteriia</taxon>
        <taxon>Flavobacteriales</taxon>
        <taxon>Weeksellaceae</taxon>
        <taxon>Algoriella</taxon>
    </lineage>
</organism>
<dbReference type="Proteomes" id="UP000199149">
    <property type="component" value="Unassembled WGS sequence"/>
</dbReference>
<accession>A0A1I4V0A8</accession>
<evidence type="ECO:0000313" key="2">
    <source>
        <dbReference type="Proteomes" id="UP000199149"/>
    </source>
</evidence>
<protein>
    <submittedName>
        <fullName evidence="1">Uncharacterized protein</fullName>
    </submittedName>
</protein>